<dbReference type="PROSITE" id="PS51257">
    <property type="entry name" value="PROKAR_LIPOPROTEIN"/>
    <property type="match status" value="1"/>
</dbReference>
<dbReference type="RefSeq" id="WP_188360104.1">
    <property type="nucleotide sequence ID" value="NZ_BMDC01000003.1"/>
</dbReference>
<sequence length="205" mass="21700">MKFAASRTAKRASVAVALSAALLTGTTGCTFINTYKGDQPTTLMYDASDGVSYTMWVKGQRFDIRNLMVISEGNGQPGRLLGTVLNLGNEDVDFTLDLGIDGVENPTIHVPVGEEVRFEDDANQLIIPEIPVQPGEILQTTGVIGDTTEASSLPVLDGTLEEYQPYLPNAAEADSANPTPSVSARPLTDEELAQATATPSADANN</sequence>
<feature type="region of interest" description="Disordered" evidence="1">
    <location>
        <begin position="169"/>
        <end position="205"/>
    </location>
</feature>
<feature type="chain" id="PRO_5036851082" description="DNA modification methylase" evidence="2">
    <location>
        <begin position="21"/>
        <end position="205"/>
    </location>
</feature>
<keyword evidence="4" id="KW-1185">Reference proteome</keyword>
<organism evidence="3 4">
    <name type="scientific">Rothia aerolata</name>
    <dbReference type="NCBI Taxonomy" id="1812262"/>
    <lineage>
        <taxon>Bacteria</taxon>
        <taxon>Bacillati</taxon>
        <taxon>Actinomycetota</taxon>
        <taxon>Actinomycetes</taxon>
        <taxon>Micrococcales</taxon>
        <taxon>Micrococcaceae</taxon>
        <taxon>Rothia</taxon>
    </lineage>
</organism>
<evidence type="ECO:0000313" key="3">
    <source>
        <dbReference type="EMBL" id="GGH65461.1"/>
    </source>
</evidence>
<reference evidence="3 4" key="1">
    <citation type="journal article" date="2014" name="Int. J. Syst. Evol. Microbiol.">
        <title>Complete genome sequence of Corynebacterium casei LMG S-19264T (=DSM 44701T), isolated from a smear-ripened cheese.</title>
        <authorList>
            <consortium name="US DOE Joint Genome Institute (JGI-PGF)"/>
            <person name="Walter F."/>
            <person name="Albersmeier A."/>
            <person name="Kalinowski J."/>
            <person name="Ruckert C."/>
        </authorList>
    </citation>
    <scope>NUCLEOTIDE SEQUENCE [LARGE SCALE GENOMIC DNA]</scope>
    <source>
        <strain evidence="3 4">CCM 8669</strain>
    </source>
</reference>
<protein>
    <recommendedName>
        <fullName evidence="5">DNA modification methylase</fullName>
    </recommendedName>
</protein>
<evidence type="ECO:0000256" key="1">
    <source>
        <dbReference type="SAM" id="MobiDB-lite"/>
    </source>
</evidence>
<feature type="signal peptide" evidence="2">
    <location>
        <begin position="1"/>
        <end position="20"/>
    </location>
</feature>
<evidence type="ECO:0008006" key="5">
    <source>
        <dbReference type="Google" id="ProtNLM"/>
    </source>
</evidence>
<dbReference type="AlphaFoldDB" id="A0A917MV05"/>
<feature type="compositionally biased region" description="Polar residues" evidence="1">
    <location>
        <begin position="195"/>
        <end position="205"/>
    </location>
</feature>
<dbReference type="EMBL" id="BMDC01000003">
    <property type="protein sequence ID" value="GGH65461.1"/>
    <property type="molecule type" value="Genomic_DNA"/>
</dbReference>
<proteinExistence type="predicted"/>
<keyword evidence="2" id="KW-0732">Signal</keyword>
<dbReference type="Proteomes" id="UP000600171">
    <property type="component" value="Unassembled WGS sequence"/>
</dbReference>
<gene>
    <name evidence="3" type="ORF">GCM10007359_18730</name>
</gene>
<name>A0A917MV05_9MICC</name>
<evidence type="ECO:0000313" key="4">
    <source>
        <dbReference type="Proteomes" id="UP000600171"/>
    </source>
</evidence>
<comment type="caution">
    <text evidence="3">The sequence shown here is derived from an EMBL/GenBank/DDBJ whole genome shotgun (WGS) entry which is preliminary data.</text>
</comment>
<evidence type="ECO:0000256" key="2">
    <source>
        <dbReference type="SAM" id="SignalP"/>
    </source>
</evidence>
<accession>A0A917MV05</accession>